<sequence length="105" mass="11568">MRRSSPRLRVEPTKFILSVLKKGCHQTSLGTNAPESCQQHHKHLRCKGESTQTNNPRKSAANRSPCSSQRLEGLFGLISSPLSSSAARQLSYPYLLFASNSDPLS</sequence>
<accession>A0A2S4UIK5</accession>
<dbReference type="VEuPathDB" id="FungiDB:PSTT_15262"/>
<reference evidence="2" key="1">
    <citation type="submission" date="2017-12" db="EMBL/GenBank/DDBJ databases">
        <title>Gene loss provides genomic basis for host adaptation in cereal stripe rust fungi.</title>
        <authorList>
            <person name="Xia C."/>
        </authorList>
    </citation>
    <scope>NUCLEOTIDE SEQUENCE [LARGE SCALE GENOMIC DNA]</scope>
    <source>
        <strain evidence="2">93-210</strain>
    </source>
</reference>
<organism evidence="2 3">
    <name type="scientific">Puccinia striiformis</name>
    <dbReference type="NCBI Taxonomy" id="27350"/>
    <lineage>
        <taxon>Eukaryota</taxon>
        <taxon>Fungi</taxon>
        <taxon>Dikarya</taxon>
        <taxon>Basidiomycota</taxon>
        <taxon>Pucciniomycotina</taxon>
        <taxon>Pucciniomycetes</taxon>
        <taxon>Pucciniales</taxon>
        <taxon>Pucciniaceae</taxon>
        <taxon>Puccinia</taxon>
    </lineage>
</organism>
<dbReference type="Proteomes" id="UP000239156">
    <property type="component" value="Unassembled WGS sequence"/>
</dbReference>
<keyword evidence="3" id="KW-1185">Reference proteome</keyword>
<gene>
    <name evidence="2" type="ORF">PSTT_15262</name>
</gene>
<dbReference type="EMBL" id="PKSL01000272">
    <property type="protein sequence ID" value="POV97125.1"/>
    <property type="molecule type" value="Genomic_DNA"/>
</dbReference>
<proteinExistence type="predicted"/>
<dbReference type="AlphaFoldDB" id="A0A2S4UIK5"/>
<feature type="region of interest" description="Disordered" evidence="1">
    <location>
        <begin position="43"/>
        <end position="67"/>
    </location>
</feature>
<protein>
    <submittedName>
        <fullName evidence="2">Uncharacterized protein</fullName>
    </submittedName>
</protein>
<evidence type="ECO:0000313" key="3">
    <source>
        <dbReference type="Proteomes" id="UP000239156"/>
    </source>
</evidence>
<feature type="compositionally biased region" description="Polar residues" evidence="1">
    <location>
        <begin position="49"/>
        <end position="67"/>
    </location>
</feature>
<evidence type="ECO:0000313" key="2">
    <source>
        <dbReference type="EMBL" id="POV97125.1"/>
    </source>
</evidence>
<comment type="caution">
    <text evidence="2">The sequence shown here is derived from an EMBL/GenBank/DDBJ whole genome shotgun (WGS) entry which is preliminary data.</text>
</comment>
<evidence type="ECO:0000256" key="1">
    <source>
        <dbReference type="SAM" id="MobiDB-lite"/>
    </source>
</evidence>
<name>A0A2S4UIK5_9BASI</name>